<evidence type="ECO:0000256" key="1">
    <source>
        <dbReference type="SAM" id="MobiDB-lite"/>
    </source>
</evidence>
<reference evidence="2 3" key="1">
    <citation type="submission" date="2020-04" db="EMBL/GenBank/DDBJ databases">
        <authorList>
            <person name="De Canck E."/>
        </authorList>
    </citation>
    <scope>NUCLEOTIDE SEQUENCE [LARGE SCALE GENOMIC DNA]</scope>
    <source>
        <strain evidence="2 3">LMG 22037</strain>
    </source>
</reference>
<name>A0A6J5AHR3_9BURK</name>
<sequence>MTVPNPHDAATSVMHTPTPPEIDPEAPPPPSIDPDPPPAPDDDPGGPPRAPEGDPPAQPPPVHARAPRAAYRPSACTWGPDSRAPRRVRRGPRLTNQNWCSMPT</sequence>
<gene>
    <name evidence="2" type="ORF">LMG22037_01875</name>
</gene>
<evidence type="ECO:0000313" key="2">
    <source>
        <dbReference type="EMBL" id="CAB3669356.1"/>
    </source>
</evidence>
<dbReference type="Proteomes" id="UP000494249">
    <property type="component" value="Unassembled WGS sequence"/>
</dbReference>
<feature type="compositionally biased region" description="Polar residues" evidence="1">
    <location>
        <begin position="94"/>
        <end position="104"/>
    </location>
</feature>
<protein>
    <submittedName>
        <fullName evidence="2">Uncharacterized protein</fullName>
    </submittedName>
</protein>
<feature type="compositionally biased region" description="Low complexity" evidence="1">
    <location>
        <begin position="63"/>
        <end position="75"/>
    </location>
</feature>
<proteinExistence type="predicted"/>
<dbReference type="EMBL" id="CADIKB010000006">
    <property type="protein sequence ID" value="CAB3669356.1"/>
    <property type="molecule type" value="Genomic_DNA"/>
</dbReference>
<dbReference type="RefSeq" id="WP_035483524.1">
    <property type="nucleotide sequence ID" value="NZ_CADFGL010000007.1"/>
</dbReference>
<accession>A0A6J5AHR3</accession>
<feature type="region of interest" description="Disordered" evidence="1">
    <location>
        <begin position="1"/>
        <end position="104"/>
    </location>
</feature>
<evidence type="ECO:0000313" key="3">
    <source>
        <dbReference type="Proteomes" id="UP000494249"/>
    </source>
</evidence>
<feature type="compositionally biased region" description="Pro residues" evidence="1">
    <location>
        <begin position="17"/>
        <end position="62"/>
    </location>
</feature>
<organism evidence="2 3">
    <name type="scientific">Paraburkholderia phenoliruptrix</name>
    <dbReference type="NCBI Taxonomy" id="252970"/>
    <lineage>
        <taxon>Bacteria</taxon>
        <taxon>Pseudomonadati</taxon>
        <taxon>Pseudomonadota</taxon>
        <taxon>Betaproteobacteria</taxon>
        <taxon>Burkholderiales</taxon>
        <taxon>Burkholderiaceae</taxon>
        <taxon>Paraburkholderia</taxon>
    </lineage>
</organism>
<dbReference type="AlphaFoldDB" id="A0A6J5AHR3"/>